<accession>A0A653BEF8</accession>
<evidence type="ECO:0000313" key="3">
    <source>
        <dbReference type="EMBL" id="VEN33911.1"/>
    </source>
</evidence>
<name>A0A653BEF8_CALMS</name>
<evidence type="ECO:0000256" key="2">
    <source>
        <dbReference type="SAM" id="MobiDB-lite"/>
    </source>
</evidence>
<reference evidence="3 4" key="1">
    <citation type="submission" date="2019-01" db="EMBL/GenBank/DDBJ databases">
        <authorList>
            <person name="Sayadi A."/>
        </authorList>
    </citation>
    <scope>NUCLEOTIDE SEQUENCE [LARGE SCALE GENOMIC DNA]</scope>
</reference>
<organism evidence="3 4">
    <name type="scientific">Callosobruchus maculatus</name>
    <name type="common">Southern cowpea weevil</name>
    <name type="synonym">Pulse bruchid</name>
    <dbReference type="NCBI Taxonomy" id="64391"/>
    <lineage>
        <taxon>Eukaryota</taxon>
        <taxon>Metazoa</taxon>
        <taxon>Ecdysozoa</taxon>
        <taxon>Arthropoda</taxon>
        <taxon>Hexapoda</taxon>
        <taxon>Insecta</taxon>
        <taxon>Pterygota</taxon>
        <taxon>Neoptera</taxon>
        <taxon>Endopterygota</taxon>
        <taxon>Coleoptera</taxon>
        <taxon>Polyphaga</taxon>
        <taxon>Cucujiformia</taxon>
        <taxon>Chrysomeloidea</taxon>
        <taxon>Chrysomelidae</taxon>
        <taxon>Bruchinae</taxon>
        <taxon>Bruchini</taxon>
        <taxon>Callosobruchus</taxon>
    </lineage>
</organism>
<dbReference type="Proteomes" id="UP000410492">
    <property type="component" value="Unassembled WGS sequence"/>
</dbReference>
<proteinExistence type="predicted"/>
<protein>
    <recommendedName>
        <fullName evidence="5">Zinc-finger domain-containing protein</fullName>
    </recommendedName>
</protein>
<dbReference type="OrthoDB" id="8197317at2759"/>
<feature type="region of interest" description="Disordered" evidence="2">
    <location>
        <begin position="618"/>
        <end position="649"/>
    </location>
</feature>
<feature type="non-terminal residue" evidence="3">
    <location>
        <position position="1"/>
    </location>
</feature>
<evidence type="ECO:0000313" key="4">
    <source>
        <dbReference type="Proteomes" id="UP000410492"/>
    </source>
</evidence>
<feature type="compositionally biased region" description="Polar residues" evidence="2">
    <location>
        <begin position="618"/>
        <end position="632"/>
    </location>
</feature>
<keyword evidence="4" id="KW-1185">Reference proteome</keyword>
<evidence type="ECO:0000256" key="1">
    <source>
        <dbReference type="SAM" id="Coils"/>
    </source>
</evidence>
<sequence>SLVSYDITAPILWLGCFCFVIIGDRFWVDSGIWKIFTVVSCGFSHHFFHIKNFLSPLKSMEPCPHATPYEALRTSPVSSEREEGEIVDDEFEDISDNSISLPLSGYGKSVSAREHLPALCLSSVTDDDDHSIFYEKTVKKRKKTYSKRKHRKRVVSKSDSDEEFVTLDKELQEQLKAAIRVDNANEEQKNNSLRTRLRGMTKNEHNLEKQANSNSEELDTELYALRSEALKTAVLNKFKYRKRKVNNLDEISSKDASQAIESKLKNETDSLQPKNKIFCIESIEEKLENVKEDEYENMKKDDNDEDEDVLRALLLASMAKRITKNTENVEIKSVEQPPPKLQPMVKPGFKTASKSEKNTIFKTHPLQLPRVKPLIINLNDDSDSDDNNLIKRSKVPLKSSPSINNMADIETAVDAFLKSQRAKVEAKEILKCEETKNKLDKSCVKLLPKNKQLEYKNLIKKLEDAKKMRLRKATLKTNLSVKMNIKNKNRVLINKHIEVNKKGPTRDTNEDLKILQKTLKEMQMNNDGKFQIQHKYASLLPTIKKITESSSERRKYDEHIKKLLQELNEIKKKSFAAHQNFSIHVKELIAKKEDIDRKISKIGNHIVTSTPLKKNIDLSNGTSTKLPTSNPNKENKINEDNGVSGQDITSAGKFEEDCTNDTEQPNSNIPQYVSPLDTVNRIIDPFSIMCPYDIDGNCCDPDCIYNHYCEK</sequence>
<gene>
    <name evidence="3" type="ORF">CALMAC_LOCUS290</name>
</gene>
<feature type="coiled-coil region" evidence="1">
    <location>
        <begin position="183"/>
        <end position="210"/>
    </location>
</feature>
<evidence type="ECO:0008006" key="5">
    <source>
        <dbReference type="Google" id="ProtNLM"/>
    </source>
</evidence>
<dbReference type="EMBL" id="CAACVG010000308">
    <property type="protein sequence ID" value="VEN33911.1"/>
    <property type="molecule type" value="Genomic_DNA"/>
</dbReference>
<keyword evidence="1" id="KW-0175">Coiled coil</keyword>
<dbReference type="AlphaFoldDB" id="A0A653BEF8"/>